<sequence>MNFSIGKKIITGFVVITLFLGIVSWISYYNLQKMDDSYTDLVERRQIILSNSKDMRSNTLQQMSSMRDYLLTQNKEALDRFLQANGSLTELINTTAIMVQRDIDKTELKELSEGNKKLKQASEQVIALAGTNVAAAVGLANTELIPVGREMEALANKIAEGQKQLVDESSAYNSEMIESTKRDVLIISIIALIAAIVVGVVISRLVSKPIILVAAAAKRVASGDLTHNDIKVRNRDEVGEMADSFNQMVHHLRELILQVKTGADQVTSSSEELTASAQQTNWATEQIAFAIQEVAAGTEKQVQSVMESVQAVNEMSAGAEQIAVNAQSVSSSVSVAADKSLEGNHAIQQVVAQMNFIHTIIQDLSVVIQGLRKRSTDIGEITGIITAIASQTNLLALNASIEAARAGEQGRGFAVVASEIRKLAEQSSESSGQIIDLISTIQQETQHAAQCMDLGIKEVNEGIHIVHMAGTSFQHIEQSVLTVVTQIQEVAAAAEQMSASTDQVGSSMTTISNIVEQSASKVQLVSASTEEQLASMEEVSSSASALSKLAEGLQDQMVRFKL</sequence>
<dbReference type="PANTHER" id="PTHR32089:SF112">
    <property type="entry name" value="LYSOZYME-LIKE PROTEIN-RELATED"/>
    <property type="match status" value="1"/>
</dbReference>
<evidence type="ECO:0000256" key="3">
    <source>
        <dbReference type="ARBA" id="ARBA00023136"/>
    </source>
</evidence>
<evidence type="ECO:0000256" key="7">
    <source>
        <dbReference type="SAM" id="Phobius"/>
    </source>
</evidence>
<feature type="domain" description="HAMP" evidence="9">
    <location>
        <begin position="204"/>
        <end position="257"/>
    </location>
</feature>
<dbReference type="SMART" id="SM00304">
    <property type="entry name" value="HAMP"/>
    <property type="match status" value="1"/>
</dbReference>
<keyword evidence="3 7" id="KW-0472">Membrane</keyword>
<dbReference type="SUPFAM" id="SSF58104">
    <property type="entry name" value="Methyl-accepting chemotaxis protein (MCP) signaling domain"/>
    <property type="match status" value="1"/>
</dbReference>
<dbReference type="CDD" id="cd11386">
    <property type="entry name" value="MCP_signal"/>
    <property type="match status" value="1"/>
</dbReference>
<dbReference type="Gene3D" id="6.10.340.10">
    <property type="match status" value="1"/>
</dbReference>
<evidence type="ECO:0000256" key="1">
    <source>
        <dbReference type="ARBA" id="ARBA00004236"/>
    </source>
</evidence>
<evidence type="ECO:0000256" key="2">
    <source>
        <dbReference type="ARBA" id="ARBA00022475"/>
    </source>
</evidence>
<evidence type="ECO:0000256" key="4">
    <source>
        <dbReference type="ARBA" id="ARBA00023224"/>
    </source>
</evidence>
<dbReference type="PROSITE" id="PS50111">
    <property type="entry name" value="CHEMOTAXIS_TRANSDUC_2"/>
    <property type="match status" value="1"/>
</dbReference>
<feature type="domain" description="Methyl-accepting transducer" evidence="8">
    <location>
        <begin position="276"/>
        <end position="512"/>
    </location>
</feature>
<feature type="transmembrane region" description="Helical" evidence="7">
    <location>
        <begin position="12"/>
        <end position="31"/>
    </location>
</feature>
<evidence type="ECO:0000256" key="5">
    <source>
        <dbReference type="ARBA" id="ARBA00029447"/>
    </source>
</evidence>
<comment type="caution">
    <text evidence="10">The sequence shown here is derived from an EMBL/GenBank/DDBJ whole genome shotgun (WGS) entry which is preliminary data.</text>
</comment>
<dbReference type="InterPro" id="IPR003660">
    <property type="entry name" value="HAMP_dom"/>
</dbReference>
<gene>
    <name evidence="10" type="ORF">P4I72_00140</name>
</gene>
<dbReference type="CDD" id="cd06225">
    <property type="entry name" value="HAMP"/>
    <property type="match status" value="1"/>
</dbReference>
<name>A0ABU6FUG7_9BACL</name>
<organism evidence="10 11">
    <name type="scientific">Paenibacillus alba</name>
    <dbReference type="NCBI Taxonomy" id="1197127"/>
    <lineage>
        <taxon>Bacteria</taxon>
        <taxon>Bacillati</taxon>
        <taxon>Bacillota</taxon>
        <taxon>Bacilli</taxon>
        <taxon>Bacillales</taxon>
        <taxon>Paenibacillaceae</taxon>
        <taxon>Paenibacillus</taxon>
    </lineage>
</organism>
<keyword evidence="4 6" id="KW-0807">Transducer</keyword>
<dbReference type="SMART" id="SM00283">
    <property type="entry name" value="MA"/>
    <property type="match status" value="1"/>
</dbReference>
<reference evidence="10 11" key="1">
    <citation type="submission" date="2023-03" db="EMBL/GenBank/DDBJ databases">
        <title>Bacillus Genome Sequencing.</title>
        <authorList>
            <person name="Dunlap C."/>
        </authorList>
    </citation>
    <scope>NUCLEOTIDE SEQUENCE [LARGE SCALE GENOMIC DNA]</scope>
    <source>
        <strain evidence="10 11">BD-533</strain>
    </source>
</reference>
<dbReference type="Gene3D" id="1.10.287.950">
    <property type="entry name" value="Methyl-accepting chemotaxis protein"/>
    <property type="match status" value="1"/>
</dbReference>
<keyword evidence="7" id="KW-1133">Transmembrane helix</keyword>
<keyword evidence="2" id="KW-1003">Cell membrane</keyword>
<dbReference type="Pfam" id="PF12729">
    <property type="entry name" value="4HB_MCP_1"/>
    <property type="match status" value="1"/>
</dbReference>
<evidence type="ECO:0000313" key="11">
    <source>
        <dbReference type="Proteomes" id="UP001338137"/>
    </source>
</evidence>
<dbReference type="PANTHER" id="PTHR32089">
    <property type="entry name" value="METHYL-ACCEPTING CHEMOTAXIS PROTEIN MCPB"/>
    <property type="match status" value="1"/>
</dbReference>
<keyword evidence="7" id="KW-0812">Transmembrane</keyword>
<dbReference type="PROSITE" id="PS50885">
    <property type="entry name" value="HAMP"/>
    <property type="match status" value="1"/>
</dbReference>
<dbReference type="InterPro" id="IPR004089">
    <property type="entry name" value="MCPsignal_dom"/>
</dbReference>
<accession>A0ABU6FUG7</accession>
<feature type="transmembrane region" description="Helical" evidence="7">
    <location>
        <begin position="184"/>
        <end position="206"/>
    </location>
</feature>
<protein>
    <submittedName>
        <fullName evidence="10">Methyl-accepting chemotaxis protein</fullName>
    </submittedName>
</protein>
<evidence type="ECO:0000256" key="6">
    <source>
        <dbReference type="PROSITE-ProRule" id="PRU00284"/>
    </source>
</evidence>
<keyword evidence="11" id="KW-1185">Reference proteome</keyword>
<dbReference type="Pfam" id="PF00015">
    <property type="entry name" value="MCPsignal"/>
    <property type="match status" value="1"/>
</dbReference>
<proteinExistence type="inferred from homology"/>
<dbReference type="Proteomes" id="UP001338137">
    <property type="component" value="Unassembled WGS sequence"/>
</dbReference>
<comment type="similarity">
    <text evidence="5">Belongs to the methyl-accepting chemotaxis (MCP) protein family.</text>
</comment>
<comment type="subcellular location">
    <subcellularLocation>
        <location evidence="1">Cell membrane</location>
    </subcellularLocation>
</comment>
<dbReference type="Pfam" id="PF00672">
    <property type="entry name" value="HAMP"/>
    <property type="match status" value="1"/>
</dbReference>
<evidence type="ECO:0000313" key="10">
    <source>
        <dbReference type="EMBL" id="MEC0225532.1"/>
    </source>
</evidence>
<dbReference type="EMBL" id="JARLKY010000001">
    <property type="protein sequence ID" value="MEC0225532.1"/>
    <property type="molecule type" value="Genomic_DNA"/>
</dbReference>
<evidence type="ECO:0000259" key="9">
    <source>
        <dbReference type="PROSITE" id="PS50885"/>
    </source>
</evidence>
<dbReference type="RefSeq" id="WP_326069923.1">
    <property type="nucleotide sequence ID" value="NZ_JARLKY010000001.1"/>
</dbReference>
<evidence type="ECO:0000259" key="8">
    <source>
        <dbReference type="PROSITE" id="PS50111"/>
    </source>
</evidence>
<dbReference type="InterPro" id="IPR024478">
    <property type="entry name" value="HlyB_4HB_MCP"/>
</dbReference>